<keyword evidence="8 14" id="KW-0808">Transferase</keyword>
<feature type="domain" description="Lumazine-binding" evidence="13">
    <location>
        <begin position="97"/>
        <end position="193"/>
    </location>
</feature>
<evidence type="ECO:0000313" key="15">
    <source>
        <dbReference type="Proteomes" id="UP000540685"/>
    </source>
</evidence>
<feature type="repeat" description="Lumazine-binding" evidence="11">
    <location>
        <begin position="1"/>
        <end position="96"/>
    </location>
</feature>
<dbReference type="InterPro" id="IPR026017">
    <property type="entry name" value="Lumazine-bd_dom"/>
</dbReference>
<evidence type="ECO:0000259" key="13">
    <source>
        <dbReference type="PROSITE" id="PS51177"/>
    </source>
</evidence>
<evidence type="ECO:0000313" key="14">
    <source>
        <dbReference type="EMBL" id="MBB5818343.1"/>
    </source>
</evidence>
<dbReference type="InterPro" id="IPR017938">
    <property type="entry name" value="Riboflavin_synthase-like_b-brl"/>
</dbReference>
<dbReference type="AlphaFoldDB" id="A0A7W9ICT8"/>
<evidence type="ECO:0000256" key="8">
    <source>
        <dbReference type="ARBA" id="ARBA00022679"/>
    </source>
</evidence>
<dbReference type="InterPro" id="IPR001783">
    <property type="entry name" value="Lumazine-bd"/>
</dbReference>
<organism evidence="14 15">
    <name type="scientific">Streptosporangium becharense</name>
    <dbReference type="NCBI Taxonomy" id="1816182"/>
    <lineage>
        <taxon>Bacteria</taxon>
        <taxon>Bacillati</taxon>
        <taxon>Actinomycetota</taxon>
        <taxon>Actinomycetes</taxon>
        <taxon>Streptosporangiales</taxon>
        <taxon>Streptosporangiaceae</taxon>
        <taxon>Streptosporangium</taxon>
    </lineage>
</organism>
<evidence type="ECO:0000256" key="5">
    <source>
        <dbReference type="ARBA" id="ARBA00012827"/>
    </source>
</evidence>
<dbReference type="CDD" id="cd00402">
    <property type="entry name" value="Riboflavin_synthase_like"/>
    <property type="match status" value="1"/>
</dbReference>
<comment type="pathway">
    <text evidence="3">Cofactor biosynthesis; riboflavin biosynthesis; riboflavin from 2-hydroxy-3-oxobutyl phosphate and 5-amino-6-(D-ribitylamino)uracil: step 2/2.</text>
</comment>
<dbReference type="GO" id="GO:0004746">
    <property type="term" value="F:riboflavin synthase activity"/>
    <property type="evidence" value="ECO:0007669"/>
    <property type="project" value="UniProtKB-UniRule"/>
</dbReference>
<evidence type="ECO:0000256" key="9">
    <source>
        <dbReference type="ARBA" id="ARBA00022737"/>
    </source>
</evidence>
<evidence type="ECO:0000256" key="12">
    <source>
        <dbReference type="SAM" id="MobiDB-lite"/>
    </source>
</evidence>
<dbReference type="PANTHER" id="PTHR21098:SF12">
    <property type="entry name" value="RIBOFLAVIN SYNTHASE"/>
    <property type="match status" value="1"/>
</dbReference>
<dbReference type="NCBIfam" id="NF009566">
    <property type="entry name" value="PRK13020.1"/>
    <property type="match status" value="1"/>
</dbReference>
<keyword evidence="7" id="KW-0686">Riboflavin biosynthesis</keyword>
<dbReference type="Gene3D" id="2.40.30.20">
    <property type="match status" value="2"/>
</dbReference>
<dbReference type="PROSITE" id="PS51177">
    <property type="entry name" value="LUMAZINE_BIND"/>
    <property type="match status" value="2"/>
</dbReference>
<evidence type="ECO:0000256" key="6">
    <source>
        <dbReference type="ARBA" id="ARBA00013950"/>
    </source>
</evidence>
<feature type="domain" description="Lumazine-binding" evidence="13">
    <location>
        <begin position="1"/>
        <end position="96"/>
    </location>
</feature>
<dbReference type="FunFam" id="2.40.30.20:FF:000003">
    <property type="entry name" value="Riboflavin synthase, alpha subunit"/>
    <property type="match status" value="1"/>
</dbReference>
<feature type="repeat" description="Lumazine-binding" evidence="11">
    <location>
        <begin position="97"/>
        <end position="193"/>
    </location>
</feature>
<dbReference type="GO" id="GO:0009231">
    <property type="term" value="P:riboflavin biosynthetic process"/>
    <property type="evidence" value="ECO:0007669"/>
    <property type="project" value="UniProtKB-KW"/>
</dbReference>
<sequence length="253" mass="25727">MFTGIVEELGEIAAIEPLPEAARLSIRGGKVTADAGHGDSIAVNGVCLTVVGVTGEVFTADVMKETLDRSCLGALRPGSPVNLERAVRADQRLGGHIVQGHVDATGVVLARDPGEHWELVRISLPSELDRYVVEKGSIAVDGVSLTVVEVGDGGFTVSLIPTTLGLTTLGAKRPGDPVNLEVDVIAKHVEKLVGAYAPAGASTRVSVSVHADLSAASDASGEVGGSSKVDASGGAGLPGEADARALTGRQDRS</sequence>
<dbReference type="EC" id="2.5.1.9" evidence="5 10"/>
<dbReference type="NCBIfam" id="TIGR00187">
    <property type="entry name" value="ribE"/>
    <property type="match status" value="1"/>
</dbReference>
<evidence type="ECO:0000256" key="7">
    <source>
        <dbReference type="ARBA" id="ARBA00022619"/>
    </source>
</evidence>
<protein>
    <recommendedName>
        <fullName evidence="6 10">Riboflavin synthase</fullName>
        <ecNumber evidence="5 10">2.5.1.9</ecNumber>
    </recommendedName>
</protein>
<dbReference type="InterPro" id="IPR023366">
    <property type="entry name" value="ATP_synth_asu-like_sf"/>
</dbReference>
<comment type="catalytic activity">
    <reaction evidence="1">
        <text>2 6,7-dimethyl-8-(1-D-ribityl)lumazine + H(+) = 5-amino-6-(D-ribitylamino)uracil + riboflavin</text>
        <dbReference type="Rhea" id="RHEA:20772"/>
        <dbReference type="ChEBI" id="CHEBI:15378"/>
        <dbReference type="ChEBI" id="CHEBI:15934"/>
        <dbReference type="ChEBI" id="CHEBI:57986"/>
        <dbReference type="ChEBI" id="CHEBI:58201"/>
        <dbReference type="EC" id="2.5.1.9"/>
    </reaction>
</comment>
<keyword evidence="9" id="KW-0677">Repeat</keyword>
<comment type="subunit">
    <text evidence="4">Homotrimer.</text>
</comment>
<evidence type="ECO:0000256" key="4">
    <source>
        <dbReference type="ARBA" id="ARBA00011233"/>
    </source>
</evidence>
<evidence type="ECO:0000256" key="11">
    <source>
        <dbReference type="PROSITE-ProRule" id="PRU00524"/>
    </source>
</evidence>
<evidence type="ECO:0000256" key="2">
    <source>
        <dbReference type="ARBA" id="ARBA00002803"/>
    </source>
</evidence>
<dbReference type="NCBIfam" id="NF006767">
    <property type="entry name" value="PRK09289.1"/>
    <property type="match status" value="1"/>
</dbReference>
<proteinExistence type="predicted"/>
<comment type="function">
    <text evidence="2">Catalyzes the dismutation of two molecules of 6,7-dimethyl-8-ribityllumazine, resulting in the formation of riboflavin and 5-amino-6-(D-ribitylamino)uracil.</text>
</comment>
<dbReference type="Pfam" id="PF00677">
    <property type="entry name" value="Lum_binding"/>
    <property type="match status" value="2"/>
</dbReference>
<gene>
    <name evidence="14" type="ORF">F4562_001405</name>
</gene>
<comment type="caution">
    <text evidence="14">The sequence shown here is derived from an EMBL/GenBank/DDBJ whole genome shotgun (WGS) entry which is preliminary data.</text>
</comment>
<dbReference type="SUPFAM" id="SSF63380">
    <property type="entry name" value="Riboflavin synthase domain-like"/>
    <property type="match status" value="2"/>
</dbReference>
<accession>A0A7W9ICT8</accession>
<evidence type="ECO:0000256" key="3">
    <source>
        <dbReference type="ARBA" id="ARBA00004887"/>
    </source>
</evidence>
<dbReference type="Proteomes" id="UP000540685">
    <property type="component" value="Unassembled WGS sequence"/>
</dbReference>
<keyword evidence="15" id="KW-1185">Reference proteome</keyword>
<reference evidence="14 15" key="1">
    <citation type="submission" date="2020-08" db="EMBL/GenBank/DDBJ databases">
        <title>Sequencing the genomes of 1000 actinobacteria strains.</title>
        <authorList>
            <person name="Klenk H.-P."/>
        </authorList>
    </citation>
    <scope>NUCLEOTIDE SEQUENCE [LARGE SCALE GENOMIC DNA]</scope>
    <source>
        <strain evidence="14 15">DSM 46887</strain>
    </source>
</reference>
<evidence type="ECO:0000256" key="10">
    <source>
        <dbReference type="NCBIfam" id="TIGR00187"/>
    </source>
</evidence>
<dbReference type="EMBL" id="JACHMP010000001">
    <property type="protein sequence ID" value="MBB5818343.1"/>
    <property type="molecule type" value="Genomic_DNA"/>
</dbReference>
<dbReference type="FunFam" id="2.40.30.20:FF:000004">
    <property type="entry name" value="Riboflavin synthase, alpha subunit"/>
    <property type="match status" value="1"/>
</dbReference>
<evidence type="ECO:0000256" key="1">
    <source>
        <dbReference type="ARBA" id="ARBA00000968"/>
    </source>
</evidence>
<name>A0A7W9ICT8_9ACTN</name>
<dbReference type="PANTHER" id="PTHR21098">
    <property type="entry name" value="RIBOFLAVIN SYNTHASE ALPHA CHAIN"/>
    <property type="match status" value="1"/>
</dbReference>
<feature type="region of interest" description="Disordered" evidence="12">
    <location>
        <begin position="216"/>
        <end position="253"/>
    </location>
</feature>